<dbReference type="SUPFAM" id="SSF46689">
    <property type="entry name" value="Homeodomain-like"/>
    <property type="match status" value="1"/>
</dbReference>
<dbReference type="Proteomes" id="UP000640333">
    <property type="component" value="Unassembled WGS sequence"/>
</dbReference>
<evidence type="ECO:0000256" key="3">
    <source>
        <dbReference type="ARBA" id="ARBA00023163"/>
    </source>
</evidence>
<organism evidence="6 7">
    <name type="scientific">Pontibacterium sinense</name>
    <dbReference type="NCBI Taxonomy" id="2781979"/>
    <lineage>
        <taxon>Bacteria</taxon>
        <taxon>Pseudomonadati</taxon>
        <taxon>Pseudomonadota</taxon>
        <taxon>Gammaproteobacteria</taxon>
        <taxon>Oceanospirillales</taxon>
        <taxon>Oceanospirillaceae</taxon>
        <taxon>Pontibacterium</taxon>
    </lineage>
</organism>
<dbReference type="InterPro" id="IPR036271">
    <property type="entry name" value="Tet_transcr_reg_TetR-rel_C_sf"/>
</dbReference>
<dbReference type="Pfam" id="PF00440">
    <property type="entry name" value="TetR_N"/>
    <property type="match status" value="1"/>
</dbReference>
<keyword evidence="2 4" id="KW-0238">DNA-binding</keyword>
<proteinExistence type="predicted"/>
<dbReference type="GO" id="GO:0003677">
    <property type="term" value="F:DNA binding"/>
    <property type="evidence" value="ECO:0007669"/>
    <property type="project" value="UniProtKB-UniRule"/>
</dbReference>
<feature type="domain" description="HTH tetR-type" evidence="5">
    <location>
        <begin position="9"/>
        <end position="69"/>
    </location>
</feature>
<feature type="DNA-binding region" description="H-T-H motif" evidence="4">
    <location>
        <begin position="32"/>
        <end position="51"/>
    </location>
</feature>
<evidence type="ECO:0000256" key="1">
    <source>
        <dbReference type="ARBA" id="ARBA00023015"/>
    </source>
</evidence>
<protein>
    <submittedName>
        <fullName evidence="6">TetR/AcrR family transcriptional regulator</fullName>
    </submittedName>
</protein>
<dbReference type="InterPro" id="IPR001647">
    <property type="entry name" value="HTH_TetR"/>
</dbReference>
<dbReference type="PROSITE" id="PS50977">
    <property type="entry name" value="HTH_TETR_2"/>
    <property type="match status" value="1"/>
</dbReference>
<reference evidence="6" key="1">
    <citation type="submission" date="2020-10" db="EMBL/GenBank/DDBJ databases">
        <title>Bacterium isolated from coastal waters sediment.</title>
        <authorList>
            <person name="Chen R.-J."/>
            <person name="Lu D.-C."/>
            <person name="Zhu K.-L."/>
            <person name="Du Z.-J."/>
        </authorList>
    </citation>
    <scope>NUCLEOTIDE SEQUENCE</scope>
    <source>
        <strain evidence="6">N1Y112</strain>
    </source>
</reference>
<evidence type="ECO:0000259" key="5">
    <source>
        <dbReference type="PROSITE" id="PS50977"/>
    </source>
</evidence>
<evidence type="ECO:0000313" key="6">
    <source>
        <dbReference type="EMBL" id="MBE9399722.1"/>
    </source>
</evidence>
<dbReference type="Gene3D" id="1.10.357.10">
    <property type="entry name" value="Tetracycline Repressor, domain 2"/>
    <property type="match status" value="1"/>
</dbReference>
<dbReference type="PANTHER" id="PTHR47506">
    <property type="entry name" value="TRANSCRIPTIONAL REGULATORY PROTEIN"/>
    <property type="match status" value="1"/>
</dbReference>
<dbReference type="AlphaFoldDB" id="A0A8J7FES5"/>
<dbReference type="RefSeq" id="WP_193955415.1">
    <property type="nucleotide sequence ID" value="NZ_JADEYS010000034.1"/>
</dbReference>
<accession>A0A8J7FES5</accession>
<gene>
    <name evidence="6" type="ORF">IOQ59_20855</name>
</gene>
<evidence type="ECO:0000256" key="2">
    <source>
        <dbReference type="ARBA" id="ARBA00023125"/>
    </source>
</evidence>
<keyword evidence="7" id="KW-1185">Reference proteome</keyword>
<evidence type="ECO:0000313" key="7">
    <source>
        <dbReference type="Proteomes" id="UP000640333"/>
    </source>
</evidence>
<sequence length="189" mass="20410">MPWGPEQKQQSRERILNSAAKLFTQHGFDHVGINEVMADAGMTRGAFYAHFSSKAELYAESIATAAKAAHLKAIEALGSDASLQRVVKGYLSEEHRSGAQINCPLALLITDIGQRDDKVREAYTRVFKGFVNLIAQGGDADADEAHRQALQKAVLMVGGMAISRAINDEELAATLLDVCRNGVLDGQEA</sequence>
<keyword evidence="3" id="KW-0804">Transcription</keyword>
<comment type="caution">
    <text evidence="6">The sequence shown here is derived from an EMBL/GenBank/DDBJ whole genome shotgun (WGS) entry which is preliminary data.</text>
</comment>
<dbReference type="InterPro" id="IPR009057">
    <property type="entry name" value="Homeodomain-like_sf"/>
</dbReference>
<dbReference type="SUPFAM" id="SSF48498">
    <property type="entry name" value="Tetracyclin repressor-like, C-terminal domain"/>
    <property type="match status" value="1"/>
</dbReference>
<name>A0A8J7FES5_9GAMM</name>
<dbReference type="EMBL" id="JADEYS010000034">
    <property type="protein sequence ID" value="MBE9399722.1"/>
    <property type="molecule type" value="Genomic_DNA"/>
</dbReference>
<evidence type="ECO:0000256" key="4">
    <source>
        <dbReference type="PROSITE-ProRule" id="PRU00335"/>
    </source>
</evidence>
<dbReference type="PANTHER" id="PTHR47506:SF7">
    <property type="entry name" value="TRANSCRIPTIONAL REGULATORY PROTEIN"/>
    <property type="match status" value="1"/>
</dbReference>
<dbReference type="PRINTS" id="PR00455">
    <property type="entry name" value="HTHTETR"/>
</dbReference>
<keyword evidence="1" id="KW-0805">Transcription regulation</keyword>
<dbReference type="Gene3D" id="1.10.10.60">
    <property type="entry name" value="Homeodomain-like"/>
    <property type="match status" value="1"/>
</dbReference>